<feature type="compositionally biased region" description="Polar residues" evidence="1">
    <location>
        <begin position="411"/>
        <end position="426"/>
    </location>
</feature>
<feature type="compositionally biased region" description="Basic and acidic residues" evidence="1">
    <location>
        <begin position="249"/>
        <end position="265"/>
    </location>
</feature>
<feature type="compositionally biased region" description="Polar residues" evidence="1">
    <location>
        <begin position="818"/>
        <end position="836"/>
    </location>
</feature>
<dbReference type="PANTHER" id="PTHR14435">
    <property type="entry name" value="ZINC FINGER PROTEIN 106"/>
    <property type="match status" value="1"/>
</dbReference>
<organism evidence="2 3">
    <name type="scientific">Ictalurus punctatus</name>
    <name type="common">Channel catfish</name>
    <name type="synonym">Silurus punctatus</name>
    <dbReference type="NCBI Taxonomy" id="7998"/>
    <lineage>
        <taxon>Eukaryota</taxon>
        <taxon>Metazoa</taxon>
        <taxon>Chordata</taxon>
        <taxon>Craniata</taxon>
        <taxon>Vertebrata</taxon>
        <taxon>Euteleostomi</taxon>
        <taxon>Actinopterygii</taxon>
        <taxon>Neopterygii</taxon>
        <taxon>Teleostei</taxon>
        <taxon>Ostariophysi</taxon>
        <taxon>Siluriformes</taxon>
        <taxon>Ictaluridae</taxon>
        <taxon>Ictalurus</taxon>
    </lineage>
</organism>
<dbReference type="STRING" id="7998.ENSIPUP00000029348"/>
<dbReference type="GO" id="GO:0017124">
    <property type="term" value="F:SH3 domain binding"/>
    <property type="evidence" value="ECO:0007669"/>
    <property type="project" value="TreeGrafter"/>
</dbReference>
<dbReference type="RefSeq" id="XP_017310881.1">
    <property type="nucleotide sequence ID" value="XM_017455392.3"/>
</dbReference>
<gene>
    <name evidence="3" type="primary">znf106b</name>
</gene>
<protein>
    <submittedName>
        <fullName evidence="3">Zinc finger protein 106 isoform X1</fullName>
    </submittedName>
</protein>
<dbReference type="PANTHER" id="PTHR14435:SF2">
    <property type="entry name" value="ZINC FINGER PROTEIN 106"/>
    <property type="match status" value="1"/>
</dbReference>
<feature type="region of interest" description="Disordered" evidence="1">
    <location>
        <begin position="234"/>
        <end position="279"/>
    </location>
</feature>
<evidence type="ECO:0000313" key="3">
    <source>
        <dbReference type="RefSeq" id="XP_017310881.1"/>
    </source>
</evidence>
<dbReference type="GO" id="GO:0005829">
    <property type="term" value="C:cytosol"/>
    <property type="evidence" value="ECO:0007669"/>
    <property type="project" value="TreeGrafter"/>
</dbReference>
<dbReference type="CTD" id="100536805"/>
<dbReference type="OrthoDB" id="10002522at2759"/>
<proteinExistence type="predicted"/>
<feature type="compositionally biased region" description="Polar residues" evidence="1">
    <location>
        <begin position="440"/>
        <end position="449"/>
    </location>
</feature>
<sequence length="836" mass="93730">MKKKKKKKKNKQGRLIKCNICLHQYTSQNLDKHMHGRSHHEAIERLKGGEQMHKCWACDVSVPGLERFRKHIETVAHKHKLLSLKKRRQSGFTVDYSNDELNALCAQRDRNRSMLKQQKNKEKLKKLKERMAANFQEAFNWKSRMKDQDWRTLGKGFGPPGSRSRWSDDKSVAYPVNNENKQGRINAEPGLGSISNRRAQTIGWNDFCFQTSKPITWPLKKDVGFRSDPIAQCRKEEGESRQSQCTSREQGKDVLGQKRSRDAHTSDSASVKKQCLRDVPSVKPRLTPSVCGEKVDSVRTSQSASAPAPLCAPEPVQSQMEHLCVMLNNIRQSLDEERLPVGSSQHPDPELRPATGDGLKRTEDGRETPLPDGPQFVEAGETKTESSPRKQVNSLPASGADPQEKPEATHTRNVLPTLLSRSVSKTEANKPNLKVARGIRTSQKPSQAAESRVLKPALQKLISSKSSQWRINWEEIYQEATRRKLQREKGMPRFGIELVSPVPPDPQGLVAEDLAHLELDEGFQWASVECGAVTLPRSVSPSSKDACGFPPAEAYPAERRDHGEATETTNHTSWPVERERRDVGENRSTSGISRSAEFDTDRLEIRDLNDDNTSDNRALGRRQNLTPLDSLACVKTEKSDNYCTEQDKPDHDRIQSIPDTQIKQEKQDFPNATTHIKNPPKSQVSELLVMSLREDELCSSLEDVDGRLLRAQAALQSAFLEVQHLQMIKQQVTAEMSSLRSKRIGILQRIKNSGLDRTSAAGSLGSAVRTPRRAAGPSRQHQDAAPDRSCHTDGDDQRRTDLAPVSESRKTHGEPPKSTVTHTRQLGAQARPNTSL</sequence>
<feature type="compositionally biased region" description="Basic and acidic residues" evidence="1">
    <location>
        <begin position="556"/>
        <end position="565"/>
    </location>
</feature>
<feature type="compositionally biased region" description="Basic and acidic residues" evidence="1">
    <location>
        <begin position="576"/>
        <end position="585"/>
    </location>
</feature>
<dbReference type="AlphaFoldDB" id="A0A2D0PZL8"/>
<feature type="compositionally biased region" description="Basic and acidic residues" evidence="1">
    <location>
        <begin position="358"/>
        <end position="369"/>
    </location>
</feature>
<feature type="region of interest" description="Disordered" evidence="1">
    <location>
        <begin position="537"/>
        <end position="595"/>
    </location>
</feature>
<dbReference type="GO" id="GO:0016020">
    <property type="term" value="C:membrane"/>
    <property type="evidence" value="ECO:0007669"/>
    <property type="project" value="TreeGrafter"/>
</dbReference>
<feature type="region of interest" description="Disordered" evidence="1">
    <location>
        <begin position="756"/>
        <end position="836"/>
    </location>
</feature>
<dbReference type="GeneID" id="108257528"/>
<keyword evidence="2" id="KW-1185">Reference proteome</keyword>
<reference evidence="2" key="1">
    <citation type="journal article" date="2016" name="Nat. Commun.">
        <title>The channel catfish genome sequence provides insights into the evolution of scale formation in teleosts.</title>
        <authorList>
            <person name="Liu Z."/>
            <person name="Liu S."/>
            <person name="Yao J."/>
            <person name="Bao L."/>
            <person name="Zhang J."/>
            <person name="Li Y."/>
            <person name="Jiang C."/>
            <person name="Sun L."/>
            <person name="Wang R."/>
            <person name="Zhang Y."/>
            <person name="Zhou T."/>
            <person name="Zeng Q."/>
            <person name="Fu Q."/>
            <person name="Gao S."/>
            <person name="Li N."/>
            <person name="Koren S."/>
            <person name="Jiang Y."/>
            <person name="Zimin A."/>
            <person name="Xu P."/>
            <person name="Phillippy A.M."/>
            <person name="Geng X."/>
            <person name="Song L."/>
            <person name="Sun F."/>
            <person name="Li C."/>
            <person name="Wang X."/>
            <person name="Chen A."/>
            <person name="Jin Y."/>
            <person name="Yuan Z."/>
            <person name="Yang Y."/>
            <person name="Tan S."/>
            <person name="Peatman E."/>
            <person name="Lu J."/>
            <person name="Qin Z."/>
            <person name="Dunham R."/>
            <person name="Li Z."/>
            <person name="Sonstegard T."/>
            <person name="Feng J."/>
            <person name="Danzmann R.G."/>
            <person name="Schroeder S."/>
            <person name="Scheffler B."/>
            <person name="Duke M.V."/>
            <person name="Ballard L."/>
            <person name="Kucuktas H."/>
            <person name="Kaltenboeck L."/>
            <person name="Liu H."/>
            <person name="Armbruster J."/>
            <person name="Xie Y."/>
            <person name="Kirby M.L."/>
            <person name="Tian Y."/>
            <person name="Flanagan M.E."/>
            <person name="Mu W."/>
            <person name="Waldbieser G.C."/>
        </authorList>
    </citation>
    <scope>NUCLEOTIDE SEQUENCE [LARGE SCALE GENOMIC DNA]</scope>
    <source>
        <strain evidence="2">SDA103</strain>
    </source>
</reference>
<reference evidence="3" key="2">
    <citation type="submission" date="2025-08" db="UniProtKB">
        <authorList>
            <consortium name="RefSeq"/>
        </authorList>
    </citation>
    <scope>IDENTIFICATION</scope>
    <source>
        <tissue evidence="3">Blood</tissue>
    </source>
</reference>
<dbReference type="GO" id="GO:0003723">
    <property type="term" value="F:RNA binding"/>
    <property type="evidence" value="ECO:0007669"/>
    <property type="project" value="InterPro"/>
</dbReference>
<evidence type="ECO:0000256" key="1">
    <source>
        <dbReference type="SAM" id="MobiDB-lite"/>
    </source>
</evidence>
<dbReference type="OMA" id="PNATTHI"/>
<name>A0A2D0PZL8_ICTPU</name>
<evidence type="ECO:0000313" key="2">
    <source>
        <dbReference type="Proteomes" id="UP000221080"/>
    </source>
</evidence>
<dbReference type="KEGG" id="ipu:108257528"/>
<dbReference type="Proteomes" id="UP000221080">
    <property type="component" value="Chromosome 25"/>
</dbReference>
<feature type="compositionally biased region" description="Basic and acidic residues" evidence="1">
    <location>
        <begin position="780"/>
        <end position="815"/>
    </location>
</feature>
<feature type="region of interest" description="Disordered" evidence="1">
    <location>
        <begin position="151"/>
        <end position="170"/>
    </location>
</feature>
<accession>A0A2D0PZL8</accession>
<feature type="region of interest" description="Disordered" evidence="1">
    <location>
        <begin position="339"/>
        <end position="451"/>
    </location>
</feature>
<dbReference type="InterPro" id="IPR042622">
    <property type="entry name" value="Znf106"/>
</dbReference>